<dbReference type="RefSeq" id="WP_194563435.1">
    <property type="nucleotide sequence ID" value="NZ_JADKPV010000006.1"/>
</dbReference>
<dbReference type="InterPro" id="IPR004872">
    <property type="entry name" value="Lipoprotein_NlpA"/>
</dbReference>
<comment type="similarity">
    <text evidence="2">Belongs to the NlpA lipoprotein family.</text>
</comment>
<dbReference type="GO" id="GO:0016020">
    <property type="term" value="C:membrane"/>
    <property type="evidence" value="ECO:0007669"/>
    <property type="project" value="UniProtKB-SubCell"/>
</dbReference>
<evidence type="ECO:0000256" key="2">
    <source>
        <dbReference type="ARBA" id="ARBA00008973"/>
    </source>
</evidence>
<evidence type="ECO:0000256" key="4">
    <source>
        <dbReference type="ARBA" id="ARBA00023136"/>
    </source>
</evidence>
<dbReference type="Proteomes" id="UP000622653">
    <property type="component" value="Unassembled WGS sequence"/>
</dbReference>
<keyword evidence="8" id="KW-1185">Reference proteome</keyword>
<dbReference type="PANTHER" id="PTHR30429">
    <property type="entry name" value="D-METHIONINE-BINDING LIPOPROTEIN METQ"/>
    <property type="match status" value="1"/>
</dbReference>
<evidence type="ECO:0000256" key="5">
    <source>
        <dbReference type="ARBA" id="ARBA00023139"/>
    </source>
</evidence>
<dbReference type="Gene3D" id="3.40.190.10">
    <property type="entry name" value="Periplasmic binding protein-like II"/>
    <property type="match status" value="2"/>
</dbReference>
<evidence type="ECO:0000313" key="7">
    <source>
        <dbReference type="EMBL" id="MBF4501957.1"/>
    </source>
</evidence>
<dbReference type="Pfam" id="PF03180">
    <property type="entry name" value="Lipoprotein_9"/>
    <property type="match status" value="1"/>
</dbReference>
<organism evidence="7 8">
    <name type="scientific">Savagea serpentis</name>
    <dbReference type="NCBI Taxonomy" id="2785297"/>
    <lineage>
        <taxon>Bacteria</taxon>
        <taxon>Bacillati</taxon>
        <taxon>Bacillota</taxon>
        <taxon>Bacilli</taxon>
        <taxon>Bacillales</taxon>
        <taxon>Caryophanaceae</taxon>
        <taxon>Savagea</taxon>
    </lineage>
</organism>
<name>A0A8J7G5V2_9BACL</name>
<keyword evidence="5" id="KW-0564">Palmitate</keyword>
<evidence type="ECO:0000313" key="8">
    <source>
        <dbReference type="Proteomes" id="UP000622653"/>
    </source>
</evidence>
<keyword evidence="3" id="KW-0732">Signal</keyword>
<comment type="caution">
    <text evidence="7">The sequence shown here is derived from an EMBL/GenBank/DDBJ whole genome shotgun (WGS) entry which is preliminary data.</text>
</comment>
<dbReference type="AlphaFoldDB" id="A0A8J7G5V2"/>
<accession>A0A8J7G5V2</accession>
<keyword evidence="6" id="KW-0449">Lipoprotein</keyword>
<evidence type="ECO:0000256" key="3">
    <source>
        <dbReference type="ARBA" id="ARBA00022729"/>
    </source>
</evidence>
<gene>
    <name evidence="7" type="ORF">IRY55_11330</name>
</gene>
<keyword evidence="4" id="KW-0472">Membrane</keyword>
<proteinExistence type="inferred from homology"/>
<reference evidence="7" key="1">
    <citation type="submission" date="2020-11" db="EMBL/GenBank/DDBJ databases">
        <title>Multidrug resistant novel bacterium Savagea serpentis sp. nov., isolated from the scats of a vine snake (Ahaetulla nasuta).</title>
        <authorList>
            <person name="Venkata Ramana V."/>
            <person name="Vikas Patil S."/>
            <person name="Yogita Lugani V."/>
        </authorList>
    </citation>
    <scope>NUCLEOTIDE SEQUENCE</scope>
    <source>
        <strain evidence="7">SN6</strain>
    </source>
</reference>
<protein>
    <recommendedName>
        <fullName evidence="9">Lipoprotein</fullName>
    </recommendedName>
</protein>
<evidence type="ECO:0000256" key="1">
    <source>
        <dbReference type="ARBA" id="ARBA00004635"/>
    </source>
</evidence>
<dbReference type="EMBL" id="JADKPV010000006">
    <property type="protein sequence ID" value="MBF4501957.1"/>
    <property type="molecule type" value="Genomic_DNA"/>
</dbReference>
<sequence length="276" mass="30848">MKQLFTWFLILSTALILTGCDGEAKGETNQTITIGATAGPYSDQLKEGIAPILKEKGIKLNIIEFHDYIQPNNALEEGDIDANLFQNRLYLSNFNEHQGTKLTALFAVPTAPIAMYSKRHQSLDDLEPGMTISLPNDTVNLARSLNMLESYGWLTVDPNVNPITASEKDVIDNPYHLKLNPLEAAATPRSLEDADFAFVNGNYAIASGLKLTEAVDVEQTSEDFLIYLTVREGEEDEPFVQALKEAYESEEFYTYTLEHSQGYVLPPYQQEQEAKK</sequence>
<dbReference type="SUPFAM" id="SSF53850">
    <property type="entry name" value="Periplasmic binding protein-like II"/>
    <property type="match status" value="1"/>
</dbReference>
<evidence type="ECO:0000256" key="6">
    <source>
        <dbReference type="ARBA" id="ARBA00023288"/>
    </source>
</evidence>
<comment type="subcellular location">
    <subcellularLocation>
        <location evidence="1">Membrane</location>
        <topology evidence="1">Lipid-anchor</topology>
    </subcellularLocation>
</comment>
<dbReference type="PROSITE" id="PS51257">
    <property type="entry name" value="PROKAR_LIPOPROTEIN"/>
    <property type="match status" value="1"/>
</dbReference>
<evidence type="ECO:0008006" key="9">
    <source>
        <dbReference type="Google" id="ProtNLM"/>
    </source>
</evidence>
<dbReference type="PANTHER" id="PTHR30429:SF0">
    <property type="entry name" value="METHIONINE-BINDING LIPOPROTEIN METQ"/>
    <property type="match status" value="1"/>
</dbReference>